<gene>
    <name evidence="6" type="ORF">Ccrd_022303</name>
</gene>
<feature type="region of interest" description="Disordered" evidence="4">
    <location>
        <begin position="82"/>
        <end position="105"/>
    </location>
</feature>
<feature type="compositionally biased region" description="Polar residues" evidence="4">
    <location>
        <begin position="90"/>
        <end position="105"/>
    </location>
</feature>
<feature type="coiled-coil region" evidence="3">
    <location>
        <begin position="147"/>
        <end position="210"/>
    </location>
</feature>
<evidence type="ECO:0000256" key="4">
    <source>
        <dbReference type="SAM" id="MobiDB-lite"/>
    </source>
</evidence>
<feature type="non-terminal residue" evidence="6">
    <location>
        <position position="1"/>
    </location>
</feature>
<keyword evidence="7" id="KW-1185">Reference proteome</keyword>
<dbReference type="STRING" id="59895.A0A103XYZ6"/>
<feature type="region of interest" description="Disordered" evidence="4">
    <location>
        <begin position="639"/>
        <end position="704"/>
    </location>
</feature>
<proteinExistence type="inferred from homology"/>
<evidence type="ECO:0000313" key="7">
    <source>
        <dbReference type="Proteomes" id="UP000243975"/>
    </source>
</evidence>
<dbReference type="OMA" id="GYFKLAM"/>
<comment type="caution">
    <text evidence="6">The sequence shown here is derived from an EMBL/GenBank/DDBJ whole genome shotgun (WGS) entry which is preliminary data.</text>
</comment>
<feature type="compositionally biased region" description="Polar residues" evidence="4">
    <location>
        <begin position="693"/>
        <end position="704"/>
    </location>
</feature>
<keyword evidence="5" id="KW-0472">Membrane</keyword>
<evidence type="ECO:0000256" key="1">
    <source>
        <dbReference type="ARBA" id="ARBA00005921"/>
    </source>
</evidence>
<keyword evidence="2 3" id="KW-0175">Coiled coil</keyword>
<dbReference type="PANTHER" id="PTHR31580:SF5">
    <property type="entry name" value="FILAMENT-LIKE PLANT PROTEIN 1-RELATED"/>
    <property type="match status" value="1"/>
</dbReference>
<feature type="compositionally biased region" description="Polar residues" evidence="4">
    <location>
        <begin position="641"/>
        <end position="654"/>
    </location>
</feature>
<feature type="non-terminal residue" evidence="6">
    <location>
        <position position="704"/>
    </location>
</feature>
<reference evidence="6 7" key="1">
    <citation type="journal article" date="2016" name="Sci. Rep.">
        <title>The genome sequence of the outbreeding globe artichoke constructed de novo incorporating a phase-aware low-pass sequencing strategy of F1 progeny.</title>
        <authorList>
            <person name="Scaglione D."/>
            <person name="Reyes-Chin-Wo S."/>
            <person name="Acquadro A."/>
            <person name="Froenicke L."/>
            <person name="Portis E."/>
            <person name="Beitel C."/>
            <person name="Tirone M."/>
            <person name="Mauro R."/>
            <person name="Lo Monaco A."/>
            <person name="Mauromicale G."/>
            <person name="Faccioli P."/>
            <person name="Cattivelli L."/>
            <person name="Rieseberg L."/>
            <person name="Michelmore R."/>
            <person name="Lanteri S."/>
        </authorList>
    </citation>
    <scope>NUCLEOTIDE SEQUENCE [LARGE SCALE GENOMIC DNA]</scope>
    <source>
        <strain evidence="6">2C</strain>
    </source>
</reference>
<sequence length="704" mass="77991">YCSDIPQIFALLLPVVLGFNIYFIFFISSQSGNQKYGGDSSCADAYVNTGLKSSASVRWRRGVGCGRGSPLRGVLAKQKVEQDSSRKSLNHTQSPEVTSKISSQNSEVNDSFKSLTEKLSAALVNVGAKEDLVKQHAKVAEEAVAGWEKAENEVTTLRQQLEAAVQQNLALEVRTNHLDGALKECVKELRQAREEQEQRLKEVIEEKTHEPELTKTELEIQLSDLQANKSKYPPPADPNILLKLETLEKENLALKFELSVQSEELEIRTIERDLSTQAAEAASKQQLESIKRVAKLEAECRKLQSLARKSPSINDHKAVSISSFYVDSLTDSQSDSAEKLNALDIDSFKLNKLEHNENEHGCSDSWALALIAELDQFKSGKCVAKNVPPSSVEINNIMDDFLEMERIASLSEGQNEICHCTSEIEDNSLKTELEVMGQRVYELEEKLQKLEAEKTELESALNATKDSLALSNAQLADTKTQMDGLQKELSLVNESKELLKSRLVNMETEARIMSAEVDSIKADIEKERRFSSEMTIKCQRLEKELARKTEEIKLHLAATSSGELKVKQDLEVAAADRLSECQKTISSLARQLESLATLEDFLIDTANLPGFSGGSSVPKTGLELWKLHSNDTFMPKKTLIPTKQTENNCSPSINSDDVESPPSSSSSTSSAVSLNNFGGHSKSKNSFEKLFSRSKNGNQSDSHQ</sequence>
<accession>A0A103XYZ6</accession>
<feature type="compositionally biased region" description="Low complexity" evidence="4">
    <location>
        <begin position="660"/>
        <end position="673"/>
    </location>
</feature>
<keyword evidence="5" id="KW-1133">Transmembrane helix</keyword>
<dbReference type="Proteomes" id="UP000243975">
    <property type="component" value="Unassembled WGS sequence"/>
</dbReference>
<keyword evidence="5" id="KW-0812">Transmembrane</keyword>
<dbReference type="Gramene" id="KVH99463">
    <property type="protein sequence ID" value="KVH99463"/>
    <property type="gene ID" value="Ccrd_022303"/>
</dbReference>
<dbReference type="PANTHER" id="PTHR31580">
    <property type="entry name" value="FILAMENT-LIKE PLANT PROTEIN 4"/>
    <property type="match status" value="1"/>
</dbReference>
<evidence type="ECO:0000256" key="5">
    <source>
        <dbReference type="SAM" id="Phobius"/>
    </source>
</evidence>
<comment type="similarity">
    <text evidence="1">Belongs to the FPP family.</text>
</comment>
<evidence type="ECO:0000313" key="6">
    <source>
        <dbReference type="EMBL" id="KVH99463.1"/>
    </source>
</evidence>
<evidence type="ECO:0000256" key="3">
    <source>
        <dbReference type="SAM" id="Coils"/>
    </source>
</evidence>
<dbReference type="EMBL" id="LEKV01003515">
    <property type="protein sequence ID" value="KVH99463.1"/>
    <property type="molecule type" value="Genomic_DNA"/>
</dbReference>
<protein>
    <recommendedName>
        <fullName evidence="8">Filament-like plant protein</fullName>
    </recommendedName>
</protein>
<dbReference type="AlphaFoldDB" id="A0A103XYZ6"/>
<feature type="coiled-coil region" evidence="3">
    <location>
        <begin position="433"/>
        <end position="558"/>
    </location>
</feature>
<evidence type="ECO:0008006" key="8">
    <source>
        <dbReference type="Google" id="ProtNLM"/>
    </source>
</evidence>
<organism evidence="6 7">
    <name type="scientific">Cynara cardunculus var. scolymus</name>
    <name type="common">Globe artichoke</name>
    <name type="synonym">Cynara scolymus</name>
    <dbReference type="NCBI Taxonomy" id="59895"/>
    <lineage>
        <taxon>Eukaryota</taxon>
        <taxon>Viridiplantae</taxon>
        <taxon>Streptophyta</taxon>
        <taxon>Embryophyta</taxon>
        <taxon>Tracheophyta</taxon>
        <taxon>Spermatophyta</taxon>
        <taxon>Magnoliopsida</taxon>
        <taxon>eudicotyledons</taxon>
        <taxon>Gunneridae</taxon>
        <taxon>Pentapetalae</taxon>
        <taxon>asterids</taxon>
        <taxon>campanulids</taxon>
        <taxon>Asterales</taxon>
        <taxon>Asteraceae</taxon>
        <taxon>Carduoideae</taxon>
        <taxon>Cardueae</taxon>
        <taxon>Carduinae</taxon>
        <taxon>Cynara</taxon>
    </lineage>
</organism>
<feature type="transmembrane region" description="Helical" evidence="5">
    <location>
        <begin position="6"/>
        <end position="27"/>
    </location>
</feature>
<evidence type="ECO:0000256" key="2">
    <source>
        <dbReference type="ARBA" id="ARBA00023054"/>
    </source>
</evidence>
<dbReference type="InterPro" id="IPR008587">
    <property type="entry name" value="FPP_plant"/>
</dbReference>
<name>A0A103XYZ6_CYNCS</name>
<dbReference type="Pfam" id="PF05911">
    <property type="entry name" value="FPP"/>
    <property type="match status" value="4"/>
</dbReference>